<evidence type="ECO:0000259" key="1">
    <source>
        <dbReference type="Pfam" id="PF13622"/>
    </source>
</evidence>
<evidence type="ECO:0000313" key="3">
    <source>
        <dbReference type="EMBL" id="SEE63368.1"/>
    </source>
</evidence>
<accession>A0ABY0ZGE7</accession>
<dbReference type="InterPro" id="IPR042171">
    <property type="entry name" value="Acyl-CoA_hotdog"/>
</dbReference>
<feature type="domain" description="Acyl-CoA thioesterase-like C-terminal" evidence="2">
    <location>
        <begin position="148"/>
        <end position="267"/>
    </location>
</feature>
<gene>
    <name evidence="3" type="ORF">SAMN04490188_4815</name>
</gene>
<evidence type="ECO:0000313" key="4">
    <source>
        <dbReference type="Proteomes" id="UP000183915"/>
    </source>
</evidence>
<reference evidence="3 4" key="1">
    <citation type="submission" date="2016-10" db="EMBL/GenBank/DDBJ databases">
        <authorList>
            <person name="Varghese N."/>
            <person name="Submissions S."/>
        </authorList>
    </citation>
    <scope>NUCLEOTIDE SEQUENCE [LARGE SCALE GENOMIC DNA]</scope>
    <source>
        <strain evidence="3 4">BS3780</strain>
    </source>
</reference>
<dbReference type="RefSeq" id="WP_077506805.1">
    <property type="nucleotide sequence ID" value="NZ_AVFN01000125.1"/>
</dbReference>
<dbReference type="Gene3D" id="2.40.160.210">
    <property type="entry name" value="Acyl-CoA thioesterase, double hotdog domain"/>
    <property type="match status" value="1"/>
</dbReference>
<dbReference type="InterPro" id="IPR049450">
    <property type="entry name" value="ACOT8-like_C"/>
</dbReference>
<comment type="caution">
    <text evidence="3">The sequence shown here is derived from an EMBL/GenBank/DDBJ whole genome shotgun (WGS) entry which is preliminary data.</text>
</comment>
<protein>
    <submittedName>
        <fullName evidence="3">Acyl-CoA thioesterase</fullName>
    </submittedName>
</protein>
<sequence>MTHLLLAWGVGMTSFAKLLQQFDPDAPFVSPPNWQQGRTIFGGLSAALSLQAVLRERPADFPPFKSAQVSFIAPVTQAQTFDVSVLRQGRSVTSVSVDCLSGNDLALRTILLFAQPRASKITHDSWGRPFVAGPSHYATLALDSKIAPACAYNFEMRPAGGSLPVSGAESPELLMWVRHLDAQGVDPAVALIALADSLPPAAMTCFTEPAAISSASWMIDLPQPAAVGEWFLVSSFSQQALEGYSLQDMEIWDESGRRVLWARQTVAIFT</sequence>
<dbReference type="Pfam" id="PF13622">
    <property type="entry name" value="4HBT_3"/>
    <property type="match status" value="1"/>
</dbReference>
<dbReference type="EMBL" id="FNTT01000002">
    <property type="protein sequence ID" value="SEE63368.1"/>
    <property type="molecule type" value="Genomic_DNA"/>
</dbReference>
<dbReference type="InterPro" id="IPR049449">
    <property type="entry name" value="TesB_ACOT8-like_N"/>
</dbReference>
<name>A0ABY0ZGE7_9PSED</name>
<organism evidence="3 4">
    <name type="scientific">Pseudomonas kilonensis</name>
    <dbReference type="NCBI Taxonomy" id="132476"/>
    <lineage>
        <taxon>Bacteria</taxon>
        <taxon>Pseudomonadati</taxon>
        <taxon>Pseudomonadota</taxon>
        <taxon>Gammaproteobacteria</taxon>
        <taxon>Pseudomonadales</taxon>
        <taxon>Pseudomonadaceae</taxon>
        <taxon>Pseudomonas</taxon>
    </lineage>
</organism>
<feature type="domain" description="Acyl-CoA thioesterase-like N-terminal HotDog" evidence="1">
    <location>
        <begin position="31"/>
        <end position="113"/>
    </location>
</feature>
<dbReference type="Proteomes" id="UP000183915">
    <property type="component" value="Unassembled WGS sequence"/>
</dbReference>
<dbReference type="SUPFAM" id="SSF54637">
    <property type="entry name" value="Thioesterase/thiol ester dehydrase-isomerase"/>
    <property type="match status" value="2"/>
</dbReference>
<keyword evidence="4" id="KW-1185">Reference proteome</keyword>
<evidence type="ECO:0000259" key="2">
    <source>
        <dbReference type="Pfam" id="PF20789"/>
    </source>
</evidence>
<dbReference type="Pfam" id="PF20789">
    <property type="entry name" value="4HBT_3C"/>
    <property type="match status" value="1"/>
</dbReference>
<dbReference type="InterPro" id="IPR029069">
    <property type="entry name" value="HotDog_dom_sf"/>
</dbReference>
<proteinExistence type="predicted"/>